<comment type="caution">
    <text evidence="1">The sequence shown here is derived from an EMBL/GenBank/DDBJ whole genome shotgun (WGS) entry which is preliminary data.</text>
</comment>
<organism evidence="1 2">
    <name type="scientific">Akanthomyces lecanii RCEF 1005</name>
    <dbReference type="NCBI Taxonomy" id="1081108"/>
    <lineage>
        <taxon>Eukaryota</taxon>
        <taxon>Fungi</taxon>
        <taxon>Dikarya</taxon>
        <taxon>Ascomycota</taxon>
        <taxon>Pezizomycotina</taxon>
        <taxon>Sordariomycetes</taxon>
        <taxon>Hypocreomycetidae</taxon>
        <taxon>Hypocreales</taxon>
        <taxon>Cordycipitaceae</taxon>
        <taxon>Akanthomyces</taxon>
        <taxon>Cordyceps confragosa</taxon>
    </lineage>
</organism>
<name>A0A167RJK5_CORDF</name>
<reference evidence="1 2" key="1">
    <citation type="journal article" date="2016" name="Genome Biol. Evol.">
        <title>Divergent and convergent evolution of fungal pathogenicity.</title>
        <authorList>
            <person name="Shang Y."/>
            <person name="Xiao G."/>
            <person name="Zheng P."/>
            <person name="Cen K."/>
            <person name="Zhan S."/>
            <person name="Wang C."/>
        </authorList>
    </citation>
    <scope>NUCLEOTIDE SEQUENCE [LARGE SCALE GENOMIC DNA]</scope>
    <source>
        <strain evidence="1 2">RCEF 1005</strain>
    </source>
</reference>
<dbReference type="PANTHER" id="PTHR37490:SF3">
    <property type="entry name" value="DUF3431 DOMAIN CONTAINING PROTEIN"/>
    <property type="match status" value="1"/>
</dbReference>
<dbReference type="STRING" id="1081108.A0A167RJK5"/>
<proteinExistence type="predicted"/>
<sequence length="250" mass="28839">MARDASHMDNLRFSTNEVAGRLEEPELELVVAATRNENILWLKSDLRKWRKTIYVVDDIDANPKIPRNKGREAMVYLTCVSPRILINPKSRLALALKTYASSYIIDRYETLPPNVIFHHGERFQWHNDDPDHDTLPLLQRFRIPYLQEQGYVNLRCVWAPGCPVEILPAEDAKSGPKKHVPQAHLYSKAFAELFPERDLPAEVGVPCCSQFGVTRATITARPRKDYIRFREWLLNTELDDANSGRVFDNL</sequence>
<evidence type="ECO:0000313" key="1">
    <source>
        <dbReference type="EMBL" id="OAA58661.1"/>
    </source>
</evidence>
<dbReference type="OrthoDB" id="426718at2759"/>
<dbReference type="Pfam" id="PF11913">
    <property type="entry name" value="DUF3431"/>
    <property type="match status" value="2"/>
</dbReference>
<accession>A0A167RJK5</accession>
<evidence type="ECO:0000313" key="2">
    <source>
        <dbReference type="Proteomes" id="UP000076881"/>
    </source>
</evidence>
<dbReference type="AlphaFoldDB" id="A0A167RJK5"/>
<dbReference type="PANTHER" id="PTHR37490">
    <property type="entry name" value="EXPRESSED PROTEIN"/>
    <property type="match status" value="1"/>
</dbReference>
<protein>
    <submittedName>
        <fullName evidence="1">Uncharacterized protein</fullName>
    </submittedName>
</protein>
<dbReference type="EMBL" id="AZHF01000026">
    <property type="protein sequence ID" value="OAA58661.1"/>
    <property type="molecule type" value="Genomic_DNA"/>
</dbReference>
<keyword evidence="2" id="KW-1185">Reference proteome</keyword>
<dbReference type="Proteomes" id="UP000076881">
    <property type="component" value="Unassembled WGS sequence"/>
</dbReference>
<gene>
    <name evidence="1" type="ORF">LEL_10883</name>
</gene>
<dbReference type="InterPro" id="IPR021838">
    <property type="entry name" value="DUF3431"/>
</dbReference>